<evidence type="ECO:0000256" key="2">
    <source>
        <dbReference type="ARBA" id="ARBA00023054"/>
    </source>
</evidence>
<sequence>MIPPADSLLKYDTPVLVSRNTEKRSPKARPLKVSPQQPGPSGPVPQPPKTKLAASCVPDPTKQAEEILNAILPPREWVEDTQLWIQQVSSTPSTRMDVVHLQEQLDLKLQQRQARETGICPVRRELYSQCFGEWPGGGVRYSSASFPSSSAQTQALSIPEPQPTPSWNHLVPPSLPPQEVLPAPPTPSSRASPTSPSLTSPSISDNLVPHPLAVVWSKMRTAIVNLCFFRDFYNKHVLIFLLEKCSIFISIYQHSALGQEKDFRVICC</sequence>
<evidence type="ECO:0000256" key="7">
    <source>
        <dbReference type="ARBA" id="ARBA00043925"/>
    </source>
</evidence>
<evidence type="ECO:0000256" key="1">
    <source>
        <dbReference type="ARBA" id="ARBA00023017"/>
    </source>
</evidence>
<dbReference type="GO" id="GO:0045504">
    <property type="term" value="F:dynein heavy chain binding"/>
    <property type="evidence" value="ECO:0007669"/>
    <property type="project" value="TreeGrafter"/>
</dbReference>
<feature type="compositionally biased region" description="Pro residues" evidence="8">
    <location>
        <begin position="37"/>
        <end position="48"/>
    </location>
</feature>
<name>A0A8C4LYH4_EQUAS</name>
<protein>
    <recommendedName>
        <fullName evidence="5">Axonemal dynein light intermediate polypeptide 1</fullName>
    </recommendedName>
    <alternativeName>
        <fullName evidence="6">Inner dynein arm light chain, axonemal</fullName>
    </alternativeName>
</protein>
<keyword evidence="2" id="KW-0175">Coiled coil</keyword>
<comment type="function">
    <text evidence="7">Involved in sperm flagellum assembly.</text>
</comment>
<evidence type="ECO:0000313" key="9">
    <source>
        <dbReference type="Ensembl" id="ENSEASP00005017669.1"/>
    </source>
</evidence>
<organism evidence="9">
    <name type="scientific">Equus asinus asinus</name>
    <dbReference type="NCBI Taxonomy" id="83772"/>
    <lineage>
        <taxon>Eukaryota</taxon>
        <taxon>Metazoa</taxon>
        <taxon>Chordata</taxon>
        <taxon>Craniata</taxon>
        <taxon>Vertebrata</taxon>
        <taxon>Euteleostomi</taxon>
        <taxon>Mammalia</taxon>
        <taxon>Eutheria</taxon>
        <taxon>Laurasiatheria</taxon>
        <taxon>Perissodactyla</taxon>
        <taxon>Equidae</taxon>
        <taxon>Equus</taxon>
    </lineage>
</organism>
<evidence type="ECO:0000256" key="3">
    <source>
        <dbReference type="ARBA" id="ARBA00023175"/>
    </source>
</evidence>
<dbReference type="Pfam" id="PF10211">
    <property type="entry name" value="Ax_dynein_light"/>
    <property type="match status" value="1"/>
</dbReference>
<dbReference type="AlphaFoldDB" id="A0A8C4LYH4"/>
<dbReference type="PANTHER" id="PTHR13183">
    <property type="entry name" value="AXONEMAL INNER ARM DYNEIN LIGHT CHAIN 28"/>
    <property type="match status" value="1"/>
</dbReference>
<dbReference type="Ensembl" id="ENSEAST00005019188.1">
    <property type="protein sequence ID" value="ENSEASP00005017669.1"/>
    <property type="gene ID" value="ENSEASG00005012224.1"/>
</dbReference>
<feature type="region of interest" description="Disordered" evidence="8">
    <location>
        <begin position="1"/>
        <end position="55"/>
    </location>
</feature>
<evidence type="ECO:0000256" key="8">
    <source>
        <dbReference type="SAM" id="MobiDB-lite"/>
    </source>
</evidence>
<dbReference type="GO" id="GO:0030286">
    <property type="term" value="C:dynein complex"/>
    <property type="evidence" value="ECO:0007669"/>
    <property type="project" value="UniProtKB-KW"/>
</dbReference>
<dbReference type="GO" id="GO:0005930">
    <property type="term" value="C:axoneme"/>
    <property type="evidence" value="ECO:0007669"/>
    <property type="project" value="TreeGrafter"/>
</dbReference>
<dbReference type="GO" id="GO:0097546">
    <property type="term" value="C:ciliary base"/>
    <property type="evidence" value="ECO:0007669"/>
    <property type="project" value="TreeGrafter"/>
</dbReference>
<evidence type="ECO:0000256" key="4">
    <source>
        <dbReference type="ARBA" id="ARBA00038114"/>
    </source>
</evidence>
<dbReference type="PANTHER" id="PTHR13183:SF0">
    <property type="entry name" value="AXONEMAL DYNEIN LIGHT INTERMEDIATE POLYPEPTIDE 1"/>
    <property type="match status" value="1"/>
</dbReference>
<keyword evidence="3" id="KW-0505">Motor protein</keyword>
<evidence type="ECO:0000256" key="6">
    <source>
        <dbReference type="ARBA" id="ARBA00042417"/>
    </source>
</evidence>
<feature type="region of interest" description="Disordered" evidence="8">
    <location>
        <begin position="152"/>
        <end position="202"/>
    </location>
</feature>
<feature type="compositionally biased region" description="Low complexity" evidence="8">
    <location>
        <begin position="188"/>
        <end position="202"/>
    </location>
</feature>
<accession>A0A8C4LYH4</accession>
<dbReference type="InterPro" id="IPR019347">
    <property type="entry name" value="Axonemal_dynein_light_chain"/>
</dbReference>
<evidence type="ECO:0000256" key="5">
    <source>
        <dbReference type="ARBA" id="ARBA00039799"/>
    </source>
</evidence>
<proteinExistence type="inferred from homology"/>
<comment type="similarity">
    <text evidence="4">Belongs to the inner dynein arm light chain family.</text>
</comment>
<keyword evidence="1" id="KW-0243">Dynein</keyword>
<reference evidence="9" key="1">
    <citation type="submission" date="2023-03" db="UniProtKB">
        <authorList>
            <consortium name="Ensembl"/>
        </authorList>
    </citation>
    <scope>IDENTIFICATION</scope>
</reference>